<dbReference type="GO" id="GO:0006355">
    <property type="term" value="P:regulation of DNA-templated transcription"/>
    <property type="evidence" value="ECO:0007669"/>
    <property type="project" value="InterPro"/>
</dbReference>
<dbReference type="Gene3D" id="1.10.10.10">
    <property type="entry name" value="Winged helix-like DNA-binding domain superfamily/Winged helix DNA-binding domain"/>
    <property type="match status" value="1"/>
</dbReference>
<evidence type="ECO:0000313" key="3">
    <source>
        <dbReference type="EMBL" id="ADD76967.1"/>
    </source>
</evidence>
<dbReference type="GO" id="GO:0003677">
    <property type="term" value="F:DNA binding"/>
    <property type="evidence" value="ECO:0007669"/>
    <property type="project" value="UniProtKB-KW"/>
</dbReference>
<name>D4GDT0_PANAM</name>
<dbReference type="CDD" id="cd06170">
    <property type="entry name" value="LuxR_C_like"/>
    <property type="match status" value="1"/>
</dbReference>
<evidence type="ECO:0000259" key="2">
    <source>
        <dbReference type="PROSITE" id="PS50043"/>
    </source>
</evidence>
<dbReference type="SUPFAM" id="SSF46894">
    <property type="entry name" value="C-terminal effector domain of the bipartite response regulators"/>
    <property type="match status" value="1"/>
</dbReference>
<organism evidence="3 4">
    <name type="scientific">Pantoea ananatis (strain LMG 20103)</name>
    <dbReference type="NCBI Taxonomy" id="706191"/>
    <lineage>
        <taxon>Bacteria</taxon>
        <taxon>Pseudomonadati</taxon>
        <taxon>Pseudomonadota</taxon>
        <taxon>Gammaproteobacteria</taxon>
        <taxon>Enterobacterales</taxon>
        <taxon>Erwiniaceae</taxon>
        <taxon>Pantoea</taxon>
    </lineage>
</organism>
<protein>
    <recommendedName>
        <fullName evidence="2">HTH luxR-type domain-containing protein</fullName>
    </recommendedName>
</protein>
<dbReference type="eggNOG" id="ENOG50348BS">
    <property type="taxonomic scope" value="Bacteria"/>
</dbReference>
<dbReference type="HOGENOM" id="CLU_185258_0_0_6"/>
<dbReference type="STRING" id="706191.PANA_1800"/>
<proteinExistence type="predicted"/>
<dbReference type="SMART" id="SM00421">
    <property type="entry name" value="HTH_LUXR"/>
    <property type="match status" value="1"/>
</dbReference>
<evidence type="ECO:0000256" key="1">
    <source>
        <dbReference type="ARBA" id="ARBA00023125"/>
    </source>
</evidence>
<evidence type="ECO:0000313" key="4">
    <source>
        <dbReference type="Proteomes" id="UP000001702"/>
    </source>
</evidence>
<dbReference type="Pfam" id="PF00196">
    <property type="entry name" value="GerE"/>
    <property type="match status" value="1"/>
</dbReference>
<accession>D4GDT0</accession>
<reference evidence="3 4" key="1">
    <citation type="journal article" date="2010" name="J. Bacteriol.">
        <title>Genome sequence of Pantoea ananatis LMG20103, the causative agent of Eucalyptus blight and dieback.</title>
        <authorList>
            <person name="De Maayer P."/>
            <person name="Chan W.Y."/>
            <person name="Venter S.N."/>
            <person name="Toth I.K."/>
            <person name="Birch P.R."/>
            <person name="Joubert F."/>
            <person name="Coutinho T.A."/>
        </authorList>
    </citation>
    <scope>NUCLEOTIDE SEQUENCE [LARGE SCALE GENOMIC DNA]</scope>
    <source>
        <strain evidence="3 4">LMG 20103</strain>
    </source>
</reference>
<dbReference type="AlphaFoldDB" id="D4GDT0"/>
<keyword evidence="4" id="KW-1185">Reference proteome</keyword>
<sequence length="110" mass="13079">MVICGEIKNYCSSGGVVTFMDNAKRCLTFTENEVAVTWFFMTGMTVRQIAEWMNLPEKAVSYYKRRVMKKIGVKNDNEFIMWFLENRLSYQRSEIEFSILRQNKRAIRIK</sequence>
<dbReference type="InterPro" id="IPR036388">
    <property type="entry name" value="WH-like_DNA-bd_sf"/>
</dbReference>
<feature type="domain" description="HTH luxR-type" evidence="2">
    <location>
        <begin position="22"/>
        <end position="87"/>
    </location>
</feature>
<dbReference type="InterPro" id="IPR000792">
    <property type="entry name" value="Tscrpt_reg_LuxR_C"/>
</dbReference>
<keyword evidence="1" id="KW-0238">DNA-binding</keyword>
<dbReference type="KEGG" id="pam:PANA_1800"/>
<dbReference type="Proteomes" id="UP000001702">
    <property type="component" value="Chromosome"/>
</dbReference>
<gene>
    <name evidence="3" type="ordered locus">PANA_1800</name>
</gene>
<dbReference type="PROSITE" id="PS50043">
    <property type="entry name" value="HTH_LUXR_2"/>
    <property type="match status" value="1"/>
</dbReference>
<dbReference type="EMBL" id="CP001875">
    <property type="protein sequence ID" value="ADD76967.1"/>
    <property type="molecule type" value="Genomic_DNA"/>
</dbReference>
<dbReference type="InterPro" id="IPR016032">
    <property type="entry name" value="Sig_transdc_resp-reg_C-effctor"/>
</dbReference>